<organism evidence="7 8">
    <name type="scientific">Marinobacter guineae</name>
    <dbReference type="NCBI Taxonomy" id="432303"/>
    <lineage>
        <taxon>Bacteria</taxon>
        <taxon>Pseudomonadati</taxon>
        <taxon>Pseudomonadota</taxon>
        <taxon>Gammaproteobacteria</taxon>
        <taxon>Pseudomonadales</taxon>
        <taxon>Marinobacteraceae</taxon>
        <taxon>Marinobacter</taxon>
    </lineage>
</organism>
<reference evidence="7 8" key="1">
    <citation type="submission" date="2017-09" db="EMBL/GenBank/DDBJ databases">
        <title>The draft genome sequences of Marinobacter guineae M3B.</title>
        <authorList>
            <person name="Cao J."/>
        </authorList>
    </citation>
    <scope>NUCLEOTIDE SEQUENCE [LARGE SCALE GENOMIC DNA]</scope>
    <source>
        <strain evidence="7 8">M3B</strain>
    </source>
</reference>
<dbReference type="PROSITE" id="PS50887">
    <property type="entry name" value="GGDEF"/>
    <property type="match status" value="1"/>
</dbReference>
<dbReference type="SMART" id="SM00091">
    <property type="entry name" value="PAS"/>
    <property type="match status" value="2"/>
</dbReference>
<dbReference type="GO" id="GO:0007165">
    <property type="term" value="P:signal transduction"/>
    <property type="evidence" value="ECO:0007669"/>
    <property type="project" value="InterPro"/>
</dbReference>
<evidence type="ECO:0000313" key="8">
    <source>
        <dbReference type="Proteomes" id="UP000229044"/>
    </source>
</evidence>
<dbReference type="PROSITE" id="PS50113">
    <property type="entry name" value="PAC"/>
    <property type="match status" value="2"/>
</dbReference>
<evidence type="ECO:0000256" key="1">
    <source>
        <dbReference type="ARBA" id="ARBA00001946"/>
    </source>
</evidence>
<dbReference type="SMART" id="SM00086">
    <property type="entry name" value="PAC"/>
    <property type="match status" value="2"/>
</dbReference>
<dbReference type="InterPro" id="IPR000700">
    <property type="entry name" value="PAS-assoc_C"/>
</dbReference>
<dbReference type="SUPFAM" id="SSF55785">
    <property type="entry name" value="PYP-like sensor domain (PAS domain)"/>
    <property type="match status" value="2"/>
</dbReference>
<evidence type="ECO:0000256" key="2">
    <source>
        <dbReference type="SAM" id="Phobius"/>
    </source>
</evidence>
<comment type="caution">
    <text evidence="7">The sequence shown here is derived from an EMBL/GenBank/DDBJ whole genome shotgun (WGS) entry which is preliminary data.</text>
</comment>
<dbReference type="Pfam" id="PF08447">
    <property type="entry name" value="PAS_3"/>
    <property type="match status" value="1"/>
</dbReference>
<dbReference type="Gene3D" id="6.10.340.10">
    <property type="match status" value="1"/>
</dbReference>
<dbReference type="InterPro" id="IPR043128">
    <property type="entry name" value="Rev_trsase/Diguanyl_cyclase"/>
</dbReference>
<dbReference type="PROSITE" id="PS50112">
    <property type="entry name" value="PAS"/>
    <property type="match status" value="1"/>
</dbReference>
<keyword evidence="2" id="KW-1133">Transmembrane helix</keyword>
<dbReference type="OrthoDB" id="73375at2"/>
<dbReference type="InterPro" id="IPR000014">
    <property type="entry name" value="PAS"/>
</dbReference>
<dbReference type="InterPro" id="IPR003660">
    <property type="entry name" value="HAMP_dom"/>
</dbReference>
<comment type="cofactor">
    <cofactor evidence="1">
        <name>Mg(2+)</name>
        <dbReference type="ChEBI" id="CHEBI:18420"/>
    </cofactor>
</comment>
<proteinExistence type="predicted"/>
<dbReference type="EMBL" id="NTFI01000003">
    <property type="protein sequence ID" value="PHQ25005.1"/>
    <property type="molecule type" value="Genomic_DNA"/>
</dbReference>
<dbReference type="NCBIfam" id="TIGR00254">
    <property type="entry name" value="GGDEF"/>
    <property type="match status" value="1"/>
</dbReference>
<keyword evidence="2" id="KW-0812">Transmembrane</keyword>
<feature type="transmembrane region" description="Helical" evidence="2">
    <location>
        <begin position="178"/>
        <end position="200"/>
    </location>
</feature>
<keyword evidence="8" id="KW-1185">Reference proteome</keyword>
<dbReference type="SUPFAM" id="SSF55073">
    <property type="entry name" value="Nucleotide cyclase"/>
    <property type="match status" value="1"/>
</dbReference>
<dbReference type="PROSITE" id="PS50885">
    <property type="entry name" value="HAMP"/>
    <property type="match status" value="1"/>
</dbReference>
<feature type="domain" description="GGDEF" evidence="6">
    <location>
        <begin position="541"/>
        <end position="675"/>
    </location>
</feature>
<feature type="domain" description="HAMP" evidence="5">
    <location>
        <begin position="198"/>
        <end position="251"/>
    </location>
</feature>
<dbReference type="SMART" id="SM00267">
    <property type="entry name" value="GGDEF"/>
    <property type="match status" value="1"/>
</dbReference>
<dbReference type="PANTHER" id="PTHR46663:SF3">
    <property type="entry name" value="SLL0267 PROTEIN"/>
    <property type="match status" value="1"/>
</dbReference>
<dbReference type="InterPro" id="IPR001610">
    <property type="entry name" value="PAC"/>
</dbReference>
<dbReference type="InterPro" id="IPR035965">
    <property type="entry name" value="PAS-like_dom_sf"/>
</dbReference>
<dbReference type="Gene3D" id="3.30.450.20">
    <property type="entry name" value="PAS domain"/>
    <property type="match status" value="2"/>
</dbReference>
<dbReference type="InterPro" id="IPR013655">
    <property type="entry name" value="PAS_fold_3"/>
</dbReference>
<dbReference type="FunFam" id="3.30.70.270:FF:000001">
    <property type="entry name" value="Diguanylate cyclase domain protein"/>
    <property type="match status" value="1"/>
</dbReference>
<dbReference type="CDD" id="cd01949">
    <property type="entry name" value="GGDEF"/>
    <property type="match status" value="1"/>
</dbReference>
<feature type="transmembrane region" description="Helical" evidence="2">
    <location>
        <begin position="20"/>
        <end position="40"/>
    </location>
</feature>
<gene>
    <name evidence="7" type="ORF">CLH62_11675</name>
</gene>
<keyword evidence="2" id="KW-0472">Membrane</keyword>
<feature type="domain" description="PAC" evidence="4">
    <location>
        <begin position="457"/>
        <end position="509"/>
    </location>
</feature>
<protein>
    <submittedName>
        <fullName evidence="7">Diguanylate cyclase</fullName>
    </submittedName>
</protein>
<dbReference type="AlphaFoldDB" id="A0A2G1VE10"/>
<evidence type="ECO:0000259" key="5">
    <source>
        <dbReference type="PROSITE" id="PS50885"/>
    </source>
</evidence>
<dbReference type="Pfam" id="PF00990">
    <property type="entry name" value="GGDEF"/>
    <property type="match status" value="1"/>
</dbReference>
<feature type="domain" description="PAS" evidence="3">
    <location>
        <begin position="390"/>
        <end position="437"/>
    </location>
</feature>
<dbReference type="GO" id="GO:0003824">
    <property type="term" value="F:catalytic activity"/>
    <property type="evidence" value="ECO:0007669"/>
    <property type="project" value="UniProtKB-ARBA"/>
</dbReference>
<evidence type="ECO:0000259" key="6">
    <source>
        <dbReference type="PROSITE" id="PS50887"/>
    </source>
</evidence>
<feature type="domain" description="PAC" evidence="4">
    <location>
        <begin position="333"/>
        <end position="386"/>
    </location>
</feature>
<accession>A0A2G1VE10</accession>
<dbReference type="Gene3D" id="3.30.70.270">
    <property type="match status" value="1"/>
</dbReference>
<dbReference type="InterPro" id="IPR052163">
    <property type="entry name" value="DGC-Regulatory_Protein"/>
</dbReference>
<dbReference type="InterPro" id="IPR029787">
    <property type="entry name" value="Nucleotide_cyclase"/>
</dbReference>
<evidence type="ECO:0000259" key="4">
    <source>
        <dbReference type="PROSITE" id="PS50113"/>
    </source>
</evidence>
<dbReference type="GO" id="GO:0016020">
    <property type="term" value="C:membrane"/>
    <property type="evidence" value="ECO:0007669"/>
    <property type="project" value="InterPro"/>
</dbReference>
<dbReference type="Proteomes" id="UP000229044">
    <property type="component" value="Unassembled WGS sequence"/>
</dbReference>
<evidence type="ECO:0000313" key="7">
    <source>
        <dbReference type="EMBL" id="PHQ25005.1"/>
    </source>
</evidence>
<name>A0A2G1VE10_9GAMM</name>
<dbReference type="PANTHER" id="PTHR46663">
    <property type="entry name" value="DIGUANYLATE CYCLASE DGCT-RELATED"/>
    <property type="match status" value="1"/>
</dbReference>
<dbReference type="NCBIfam" id="TIGR00229">
    <property type="entry name" value="sensory_box"/>
    <property type="match status" value="2"/>
</dbReference>
<dbReference type="CDD" id="cd00130">
    <property type="entry name" value="PAS"/>
    <property type="match status" value="2"/>
</dbReference>
<sequence length="699" mass="78645">MMGASNRPNRSAPSLLTRVTLAMIAAILLVFAFHAIYVYSSQRAEHIAEMRLDVSESLERLSKNIAPFIEAYSVNEYEKLVATETALKQHFAVVVQDYEMGEVTNTPYYVSGQVLTETGDYAPYREQDPELNQRLRQAFYTDTASILGSNGEPLGQVSIYTSDEALIGKLNRVLLEELLIIFVLALTLSLLLIAVLRRYFLRSIMHIDSAIKNCDSGGIPLERIPDFQYREIALLSNTINTMLDSIRESRARRKIERLRLYNTITGTRTGTWEWNVSTGETVFNERWAEIVGYSLEELEPISIDTWMNLAHPDDLQRCDGLLNKHFRGELPYYECEARMRHKDGHWVWVLDRGSVLSWSEDGQPLMMYGTHQDISERKEAESRLAMAAGVFKYAREGIILTSAQGVILDVNSAFTALTGYTHGDVVNQNYRRLLVPDLRGDGFEGAVLNSLKEQGVWSGEYWVPCHDGSAFPSLMTIAAARNNAGDIQHYVTLFADISHLKQNEDKLRLIAHYDSLTGLPNRVLLSERLRHAVSMARRHEDVLAVVFLDLDGFKLINDTYGHAAGDELLIALARRMQKTLRDCDTVARLGGDEFVVLLPDLSGRRECEPVLDRLLATLSSPISLGDQIVQVSASLGVSLYPQNPDVDADILLRQADMAMYQAKQRGKGQYRFFSEKNAKAIDRRPLQPLTGDRSGEISG</sequence>
<dbReference type="Pfam" id="PF13426">
    <property type="entry name" value="PAS_9"/>
    <property type="match status" value="1"/>
</dbReference>
<dbReference type="InterPro" id="IPR000160">
    <property type="entry name" value="GGDEF_dom"/>
</dbReference>
<evidence type="ECO:0000259" key="3">
    <source>
        <dbReference type="PROSITE" id="PS50112"/>
    </source>
</evidence>